<evidence type="ECO:0000256" key="1">
    <source>
        <dbReference type="ARBA" id="ARBA00010996"/>
    </source>
</evidence>
<dbReference type="PROSITE" id="PS51352">
    <property type="entry name" value="THIOREDOXIN_2"/>
    <property type="match status" value="1"/>
</dbReference>
<dbReference type="STRING" id="709839.TSA66_02695"/>
<proteinExistence type="inferred from homology"/>
<feature type="binding site" evidence="3">
    <location>
        <position position="165"/>
    </location>
    <ligand>
        <name>Cu cation</name>
        <dbReference type="ChEBI" id="CHEBI:23378"/>
    </ligand>
</feature>
<evidence type="ECO:0000313" key="7">
    <source>
        <dbReference type="Proteomes" id="UP000031572"/>
    </source>
</evidence>
<feature type="binding site" evidence="3">
    <location>
        <position position="81"/>
    </location>
    <ligand>
        <name>Cu cation</name>
        <dbReference type="ChEBI" id="CHEBI:23378"/>
    </ligand>
</feature>
<dbReference type="Pfam" id="PF02630">
    <property type="entry name" value="SCO1-SenC"/>
    <property type="match status" value="1"/>
</dbReference>
<evidence type="ECO:0000256" key="3">
    <source>
        <dbReference type="PIRSR" id="PIRSR603782-1"/>
    </source>
</evidence>
<dbReference type="GO" id="GO:0046872">
    <property type="term" value="F:metal ion binding"/>
    <property type="evidence" value="ECO:0007669"/>
    <property type="project" value="UniProtKB-KW"/>
</dbReference>
<comment type="caution">
    <text evidence="6">The sequence shown here is derived from an EMBL/GenBank/DDBJ whole genome shotgun (WGS) entry which is preliminary data.</text>
</comment>
<dbReference type="EMBL" id="JWJG01000028">
    <property type="protein sequence ID" value="KIF83446.1"/>
    <property type="molecule type" value="Genomic_DNA"/>
</dbReference>
<dbReference type="InterPro" id="IPR013766">
    <property type="entry name" value="Thioredoxin_domain"/>
</dbReference>
<dbReference type="InterPro" id="IPR036249">
    <property type="entry name" value="Thioredoxin-like_sf"/>
</dbReference>
<dbReference type="AlphaFoldDB" id="A0A0C2BZJ1"/>
<feature type="binding site" evidence="3">
    <location>
        <position position="77"/>
    </location>
    <ligand>
        <name>Cu cation</name>
        <dbReference type="ChEBI" id="CHEBI:23378"/>
    </ligand>
</feature>
<dbReference type="InterPro" id="IPR003782">
    <property type="entry name" value="SCO1/SenC"/>
</dbReference>
<organism evidence="6 7">
    <name type="scientific">Noviherbaspirillum autotrophicum</name>
    <dbReference type="NCBI Taxonomy" id="709839"/>
    <lineage>
        <taxon>Bacteria</taxon>
        <taxon>Pseudomonadati</taxon>
        <taxon>Pseudomonadota</taxon>
        <taxon>Betaproteobacteria</taxon>
        <taxon>Burkholderiales</taxon>
        <taxon>Oxalobacteraceae</taxon>
        <taxon>Noviherbaspirillum</taxon>
    </lineage>
</organism>
<feature type="disulfide bond" description="Redox-active" evidence="4">
    <location>
        <begin position="77"/>
        <end position="81"/>
    </location>
</feature>
<sequence>MAALLLIVVLAMAAAWRITDGFRVVTTEDARRLSIREHPRQLPDATITYESGPPLPLAQALREDGRATIAVFFYARCNSVCSVMGTEFQQLQDTIRTRGLESKIRLLSISFDATDGQPELAAYAKRMHAQSGWRFARVTDALQRNSLLDAFGITVIPAPMGEFQHNAAFHILSPDGRLVRIVDYDQPEAALAHALAAAQKGGAS</sequence>
<feature type="domain" description="Thioredoxin" evidence="5">
    <location>
        <begin position="36"/>
        <end position="200"/>
    </location>
</feature>
<evidence type="ECO:0000259" key="5">
    <source>
        <dbReference type="PROSITE" id="PS51352"/>
    </source>
</evidence>
<dbReference type="Proteomes" id="UP000031572">
    <property type="component" value="Unassembled WGS sequence"/>
</dbReference>
<comment type="similarity">
    <text evidence="1">Belongs to the SCO1/2 family.</text>
</comment>
<protein>
    <recommendedName>
        <fullName evidence="5">Thioredoxin domain-containing protein</fullName>
    </recommendedName>
</protein>
<keyword evidence="4" id="KW-1015">Disulfide bond</keyword>
<gene>
    <name evidence="6" type="ORF">TSA66_02695</name>
</gene>
<dbReference type="SUPFAM" id="SSF52833">
    <property type="entry name" value="Thioredoxin-like"/>
    <property type="match status" value="1"/>
</dbReference>
<keyword evidence="3" id="KW-0479">Metal-binding</keyword>
<keyword evidence="7" id="KW-1185">Reference proteome</keyword>
<accession>A0A0C2BZJ1</accession>
<dbReference type="Gene3D" id="3.40.30.10">
    <property type="entry name" value="Glutaredoxin"/>
    <property type="match status" value="1"/>
</dbReference>
<dbReference type="CDD" id="cd02968">
    <property type="entry name" value="SCO"/>
    <property type="match status" value="1"/>
</dbReference>
<evidence type="ECO:0000256" key="4">
    <source>
        <dbReference type="PIRSR" id="PIRSR603782-2"/>
    </source>
</evidence>
<evidence type="ECO:0000313" key="6">
    <source>
        <dbReference type="EMBL" id="KIF83446.1"/>
    </source>
</evidence>
<reference evidence="6 7" key="1">
    <citation type="submission" date="2014-12" db="EMBL/GenBank/DDBJ databases">
        <title>Denitrispirillum autotrophicum gen. nov., sp. nov., Denitrifying, Facultatively Autotrophic Bacteria Isolated from Rice Paddy Soil.</title>
        <authorList>
            <person name="Ishii S."/>
            <person name="Ashida N."/>
            <person name="Ohno H."/>
            <person name="Otsuka S."/>
            <person name="Yokota A."/>
            <person name="Senoo K."/>
        </authorList>
    </citation>
    <scope>NUCLEOTIDE SEQUENCE [LARGE SCALE GENOMIC DNA]</scope>
    <source>
        <strain evidence="6 7">TSA66</strain>
    </source>
</reference>
<name>A0A0C2BZJ1_9BURK</name>
<evidence type="ECO:0000256" key="2">
    <source>
        <dbReference type="ARBA" id="ARBA00023008"/>
    </source>
</evidence>
<keyword evidence="2 3" id="KW-0186">Copper</keyword>